<dbReference type="EMBL" id="QKWJ01000126">
    <property type="protein sequence ID" value="RDK04944.1"/>
    <property type="molecule type" value="Genomic_DNA"/>
</dbReference>
<reference evidence="2" key="1">
    <citation type="submission" date="2018-06" db="EMBL/GenBank/DDBJ databases">
        <authorList>
            <person name="Feng T."/>
            <person name="Jeon C.O."/>
        </authorList>
    </citation>
    <scope>NUCLEOTIDE SEQUENCE [LARGE SCALE GENOMIC DNA]</scope>
    <source>
        <strain evidence="2">S23</strain>
    </source>
</reference>
<name>A0A370NH69_9BURK</name>
<protein>
    <submittedName>
        <fullName evidence="1">Uncharacterized protein</fullName>
    </submittedName>
</protein>
<gene>
    <name evidence="1" type="ORF">DN412_39800</name>
</gene>
<accession>A0A370NH69</accession>
<keyword evidence="2" id="KW-1185">Reference proteome</keyword>
<organism evidence="1 2">
    <name type="scientific">Cupriavidus lacunae</name>
    <dbReference type="NCBI Taxonomy" id="2666307"/>
    <lineage>
        <taxon>Bacteria</taxon>
        <taxon>Pseudomonadati</taxon>
        <taxon>Pseudomonadota</taxon>
        <taxon>Betaproteobacteria</taxon>
        <taxon>Burkholderiales</taxon>
        <taxon>Burkholderiaceae</taxon>
        <taxon>Cupriavidus</taxon>
    </lineage>
</organism>
<dbReference type="Proteomes" id="UP000255165">
    <property type="component" value="Unassembled WGS sequence"/>
</dbReference>
<dbReference type="RefSeq" id="WP_115216555.1">
    <property type="nucleotide sequence ID" value="NZ_QKWJ01000126.1"/>
</dbReference>
<evidence type="ECO:0000313" key="2">
    <source>
        <dbReference type="Proteomes" id="UP000255165"/>
    </source>
</evidence>
<comment type="caution">
    <text evidence="1">The sequence shown here is derived from an EMBL/GenBank/DDBJ whole genome shotgun (WGS) entry which is preliminary data.</text>
</comment>
<proteinExistence type="predicted"/>
<sequence>MVRKLFDEFPLDEQEDFEVACQKYEWILEDFVVVADEGNPPGGGPGHIPQVVAVEAKATGIRHYFQAGSGTSWTVDFEKALARKAFGDPPV</sequence>
<evidence type="ECO:0000313" key="1">
    <source>
        <dbReference type="EMBL" id="RDK04944.1"/>
    </source>
</evidence>
<dbReference type="AlphaFoldDB" id="A0A370NH69"/>